<keyword evidence="2" id="KW-1185">Reference proteome</keyword>
<name>A0ACC3YSB7_COLTU</name>
<sequence>MPVPLSPILRTAVWVVVAPLGVYFTFLALGATPFFQRHFLYAHKINTLWWRDINEPERFGFAKGQVTPFSLDTPDGESLYAWHVMPLPAYLKQEERFSVQKSGFCNDITETESFRALKEDPEARVVISCKLPLAVQNAGDIAQNHRPDSYHVITDTSTYHVLAIDYRGFGYSTGVPSEDGLIQDAATLIDWVINVAGVPSDRIVILGQSLGTAVTSGVAELYASQGIEFGGIILVAGFSNLPKMLSGYKIGGIFPVLGPLKVWPGFLNYMETFIYDKWQSADRLESLVKLTKRRLRLTLISAKDDSDIPCEESSKLFRAAANATVEGGLNDHSFEAWKEVRTIHKGKDAFVTTWHADHNVIIRQEMFPYGGHNDIMGYAPVILAVMRSFDLKGTAFDGAGSETSSGTML</sequence>
<gene>
    <name evidence="1" type="ORF">CTRU02_209424</name>
</gene>
<protein>
    <submittedName>
        <fullName evidence="1">Abhydrolase domain-containing protein</fullName>
    </submittedName>
</protein>
<accession>A0ACC3YSB7</accession>
<dbReference type="Proteomes" id="UP000805649">
    <property type="component" value="Unassembled WGS sequence"/>
</dbReference>
<dbReference type="EMBL" id="VUJX02000006">
    <property type="protein sequence ID" value="KAL0934833.1"/>
    <property type="molecule type" value="Genomic_DNA"/>
</dbReference>
<organism evidence="1 2">
    <name type="scientific">Colletotrichum truncatum</name>
    <name type="common">Anthracnose fungus</name>
    <name type="synonym">Colletotrichum capsici</name>
    <dbReference type="NCBI Taxonomy" id="5467"/>
    <lineage>
        <taxon>Eukaryota</taxon>
        <taxon>Fungi</taxon>
        <taxon>Dikarya</taxon>
        <taxon>Ascomycota</taxon>
        <taxon>Pezizomycotina</taxon>
        <taxon>Sordariomycetes</taxon>
        <taxon>Hypocreomycetidae</taxon>
        <taxon>Glomerellales</taxon>
        <taxon>Glomerellaceae</taxon>
        <taxon>Colletotrichum</taxon>
        <taxon>Colletotrichum truncatum species complex</taxon>
    </lineage>
</organism>
<reference evidence="1 2" key="1">
    <citation type="journal article" date="2020" name="Phytopathology">
        <title>Genome Sequence Resources of Colletotrichum truncatum, C. plurivorum, C. musicola, and C. sojae: Four Species Pathogenic to Soybean (Glycine max).</title>
        <authorList>
            <person name="Rogerio F."/>
            <person name="Boufleur T.R."/>
            <person name="Ciampi-Guillardi M."/>
            <person name="Sukno S.A."/>
            <person name="Thon M.R."/>
            <person name="Massola Junior N.S."/>
            <person name="Baroncelli R."/>
        </authorList>
    </citation>
    <scope>NUCLEOTIDE SEQUENCE [LARGE SCALE GENOMIC DNA]</scope>
    <source>
        <strain evidence="1 2">CMES1059</strain>
    </source>
</reference>
<evidence type="ECO:0000313" key="1">
    <source>
        <dbReference type="EMBL" id="KAL0934833.1"/>
    </source>
</evidence>
<comment type="caution">
    <text evidence="1">The sequence shown here is derived from an EMBL/GenBank/DDBJ whole genome shotgun (WGS) entry which is preliminary data.</text>
</comment>
<evidence type="ECO:0000313" key="2">
    <source>
        <dbReference type="Proteomes" id="UP000805649"/>
    </source>
</evidence>
<proteinExistence type="predicted"/>